<reference evidence="1" key="1">
    <citation type="submission" date="2021-11" db="EMBL/GenBank/DDBJ databases">
        <authorList>
            <consortium name="Genoscope - CEA"/>
            <person name="William W."/>
        </authorList>
    </citation>
    <scope>NUCLEOTIDE SEQUENCE</scope>
</reference>
<dbReference type="EMBL" id="CAKKNE010000003">
    <property type="protein sequence ID" value="CAH0371889.1"/>
    <property type="molecule type" value="Genomic_DNA"/>
</dbReference>
<accession>A0A8J2WXV9</accession>
<comment type="caution">
    <text evidence="1">The sequence shown here is derived from an EMBL/GenBank/DDBJ whole genome shotgun (WGS) entry which is preliminary data.</text>
</comment>
<keyword evidence="2" id="KW-1185">Reference proteome</keyword>
<dbReference type="AlphaFoldDB" id="A0A8J2WXV9"/>
<proteinExistence type="predicted"/>
<sequence>FSLKGAGDIEAKGLIYANPPNQPAAVLRGLLGPPQCCGREEKNSRRAAAAHQGASARRCYGTSLLLERRARSRPAAQNHLSGSI</sequence>
<protein>
    <submittedName>
        <fullName evidence="1">Uncharacterized protein</fullName>
    </submittedName>
</protein>
<evidence type="ECO:0000313" key="2">
    <source>
        <dbReference type="Proteomes" id="UP000789595"/>
    </source>
</evidence>
<evidence type="ECO:0000313" key="1">
    <source>
        <dbReference type="EMBL" id="CAH0371889.1"/>
    </source>
</evidence>
<gene>
    <name evidence="1" type="ORF">PECAL_3P18520</name>
</gene>
<feature type="non-terminal residue" evidence="1">
    <location>
        <position position="1"/>
    </location>
</feature>
<name>A0A8J2WXV9_9STRA</name>
<dbReference type="Proteomes" id="UP000789595">
    <property type="component" value="Unassembled WGS sequence"/>
</dbReference>
<organism evidence="1 2">
    <name type="scientific">Pelagomonas calceolata</name>
    <dbReference type="NCBI Taxonomy" id="35677"/>
    <lineage>
        <taxon>Eukaryota</taxon>
        <taxon>Sar</taxon>
        <taxon>Stramenopiles</taxon>
        <taxon>Ochrophyta</taxon>
        <taxon>Pelagophyceae</taxon>
        <taxon>Pelagomonadales</taxon>
        <taxon>Pelagomonadaceae</taxon>
        <taxon>Pelagomonas</taxon>
    </lineage>
</organism>